<dbReference type="InterPro" id="IPR003500">
    <property type="entry name" value="RpiB_LacA_LacB"/>
</dbReference>
<dbReference type="EC" id="5.3.1.6" evidence="3"/>
<protein>
    <submittedName>
        <fullName evidence="3">Ribose-5-phosphate isomerase B</fullName>
        <ecNumber evidence="3">5.3.1.6</ecNumber>
    </submittedName>
</protein>
<dbReference type="NCBIfam" id="TIGR01120">
    <property type="entry name" value="rpiB"/>
    <property type="match status" value="1"/>
</dbReference>
<dbReference type="AlphaFoldDB" id="A0A379EVI5"/>
<evidence type="ECO:0000313" key="3">
    <source>
        <dbReference type="EMBL" id="SUC10418.1"/>
    </source>
</evidence>
<organism evidence="3 4">
    <name type="scientific">Pasteurella canis</name>
    <dbReference type="NCBI Taxonomy" id="753"/>
    <lineage>
        <taxon>Bacteria</taxon>
        <taxon>Pseudomonadati</taxon>
        <taxon>Pseudomonadota</taxon>
        <taxon>Gammaproteobacteria</taxon>
        <taxon>Pasteurellales</taxon>
        <taxon>Pasteurellaceae</taxon>
        <taxon>Pasteurella</taxon>
    </lineage>
</organism>
<name>A0A379EVI5_9PAST</name>
<dbReference type="GO" id="GO:0004751">
    <property type="term" value="F:ribose-5-phosphate isomerase activity"/>
    <property type="evidence" value="ECO:0007669"/>
    <property type="project" value="UniProtKB-EC"/>
</dbReference>
<evidence type="ECO:0000256" key="1">
    <source>
        <dbReference type="ARBA" id="ARBA00008754"/>
    </source>
</evidence>
<keyword evidence="2 3" id="KW-0413">Isomerase</keyword>
<dbReference type="PIRSF" id="PIRSF005384">
    <property type="entry name" value="RpiB_LacA_B"/>
    <property type="match status" value="1"/>
</dbReference>
<reference evidence="3 4" key="1">
    <citation type="submission" date="2018-06" db="EMBL/GenBank/DDBJ databases">
        <authorList>
            <consortium name="Pathogen Informatics"/>
            <person name="Doyle S."/>
        </authorList>
    </citation>
    <scope>NUCLEOTIDE SEQUENCE [LARGE SCALE GENOMIC DNA]</scope>
    <source>
        <strain evidence="3 4">NCTC11621</strain>
    </source>
</reference>
<comment type="similarity">
    <text evidence="1">Belongs to the LacAB/RpiB family.</text>
</comment>
<dbReference type="InterPro" id="IPR036569">
    <property type="entry name" value="RpiB_LacA_LacB_sf"/>
</dbReference>
<dbReference type="OrthoDB" id="1778624at2"/>
<dbReference type="PANTHER" id="PTHR43732">
    <property type="entry name" value="RIBOSE 5-PHOSPHATE ISOMERASE-RELATED"/>
    <property type="match status" value="1"/>
</dbReference>
<dbReference type="RefSeq" id="WP_049215375.1">
    <property type="nucleotide sequence ID" value="NZ_CP083262.1"/>
</dbReference>
<dbReference type="SUPFAM" id="SSF89623">
    <property type="entry name" value="Ribose/Galactose isomerase RpiB/AlsB"/>
    <property type="match status" value="1"/>
</dbReference>
<evidence type="ECO:0000256" key="2">
    <source>
        <dbReference type="ARBA" id="ARBA00023235"/>
    </source>
</evidence>
<accession>A0A379EVI5</accession>
<proteinExistence type="inferred from homology"/>
<dbReference type="Gene3D" id="3.40.1400.10">
    <property type="entry name" value="Sugar-phosphate isomerase, RpiB/LacA/LacB"/>
    <property type="match status" value="1"/>
</dbReference>
<dbReference type="InterPro" id="IPR051812">
    <property type="entry name" value="SPI_LacAB/RpiB"/>
</dbReference>
<dbReference type="Proteomes" id="UP000254704">
    <property type="component" value="Unassembled WGS sequence"/>
</dbReference>
<gene>
    <name evidence="3" type="primary">rpiB</name>
    <name evidence="3" type="ORF">NCTC11621_01472</name>
</gene>
<dbReference type="InterPro" id="IPR004785">
    <property type="entry name" value="RpiB"/>
</dbReference>
<dbReference type="NCBIfam" id="NF004051">
    <property type="entry name" value="PRK05571.1"/>
    <property type="match status" value="1"/>
</dbReference>
<dbReference type="GO" id="GO:0005975">
    <property type="term" value="P:carbohydrate metabolic process"/>
    <property type="evidence" value="ECO:0007669"/>
    <property type="project" value="InterPro"/>
</dbReference>
<dbReference type="EMBL" id="UGTV01000015">
    <property type="protein sequence ID" value="SUC10418.1"/>
    <property type="molecule type" value="Genomic_DNA"/>
</dbReference>
<dbReference type="NCBIfam" id="TIGR00689">
    <property type="entry name" value="rpiB_lacA_lacB"/>
    <property type="match status" value="1"/>
</dbReference>
<sequence>MKIAIGCDDAAYNLKIELIQFLNSLGIECDDFGAGAGDTTLYPNVAEKVAVAVAKGEYDRGILTCGTGIGMCITANKIPGIRAAVCHDIFSAERARKSNDAQIICFGERVIGVELAKALLKRWLECDFAGGGSAPKVAQINEIDSKYHRSA</sequence>
<evidence type="ECO:0000313" key="4">
    <source>
        <dbReference type="Proteomes" id="UP000254704"/>
    </source>
</evidence>
<dbReference type="PANTHER" id="PTHR43732:SF1">
    <property type="entry name" value="RIBOSE 5-PHOSPHATE ISOMERASE"/>
    <property type="match status" value="1"/>
</dbReference>
<dbReference type="Pfam" id="PF02502">
    <property type="entry name" value="LacAB_rpiB"/>
    <property type="match status" value="1"/>
</dbReference>